<dbReference type="SUPFAM" id="SSF81321">
    <property type="entry name" value="Family A G protein-coupled receptor-like"/>
    <property type="match status" value="1"/>
</dbReference>
<name>A0AAN5HYC3_9BILA</name>
<protein>
    <recommendedName>
        <fullName evidence="4">G protein-coupled receptor</fullName>
    </recommendedName>
</protein>
<organism evidence="2 3">
    <name type="scientific">Pristionchus mayeri</name>
    <dbReference type="NCBI Taxonomy" id="1317129"/>
    <lineage>
        <taxon>Eukaryota</taxon>
        <taxon>Metazoa</taxon>
        <taxon>Ecdysozoa</taxon>
        <taxon>Nematoda</taxon>
        <taxon>Chromadorea</taxon>
        <taxon>Rhabditida</taxon>
        <taxon>Rhabditina</taxon>
        <taxon>Diplogasteromorpha</taxon>
        <taxon>Diplogasteroidea</taxon>
        <taxon>Neodiplogasteridae</taxon>
        <taxon>Pristionchus</taxon>
    </lineage>
</organism>
<keyword evidence="1" id="KW-1133">Transmembrane helix</keyword>
<dbReference type="EMBL" id="BTRK01000004">
    <property type="protein sequence ID" value="GMR45463.1"/>
    <property type="molecule type" value="Genomic_DNA"/>
</dbReference>
<sequence>MFSQKQNRLNLPQLLNMLGGVVDMWINIAITIYLATNTIAEIRKAKTFSLNFKSLQIKILRALFAQTIVPVFFVYIPFGCAILFPFFKINDKFQIANSSTFFTSFFPAWDAIVVIL</sequence>
<dbReference type="Pfam" id="PF10326">
    <property type="entry name" value="7TM_GPCR_Str"/>
    <property type="match status" value="1"/>
</dbReference>
<evidence type="ECO:0000313" key="3">
    <source>
        <dbReference type="Proteomes" id="UP001328107"/>
    </source>
</evidence>
<evidence type="ECO:0000313" key="2">
    <source>
        <dbReference type="EMBL" id="GMR45463.1"/>
    </source>
</evidence>
<feature type="transmembrane region" description="Helical" evidence="1">
    <location>
        <begin position="63"/>
        <end position="87"/>
    </location>
</feature>
<keyword evidence="1" id="KW-0472">Membrane</keyword>
<feature type="transmembrane region" description="Helical" evidence="1">
    <location>
        <begin position="24"/>
        <end position="42"/>
    </location>
</feature>
<dbReference type="PANTHER" id="PTHR22943:SF248">
    <property type="entry name" value="SEVEN TM RECEPTOR"/>
    <property type="match status" value="1"/>
</dbReference>
<dbReference type="Proteomes" id="UP001328107">
    <property type="component" value="Unassembled WGS sequence"/>
</dbReference>
<evidence type="ECO:0000256" key="1">
    <source>
        <dbReference type="SAM" id="Phobius"/>
    </source>
</evidence>
<dbReference type="AlphaFoldDB" id="A0AAN5HYC3"/>
<evidence type="ECO:0008006" key="4">
    <source>
        <dbReference type="Google" id="ProtNLM"/>
    </source>
</evidence>
<feature type="non-terminal residue" evidence="2">
    <location>
        <position position="116"/>
    </location>
</feature>
<dbReference type="PANTHER" id="PTHR22943">
    <property type="entry name" value="7-TRANSMEMBRANE DOMAIN RECEPTOR C.ELEGANS"/>
    <property type="match status" value="1"/>
</dbReference>
<keyword evidence="1" id="KW-0812">Transmembrane</keyword>
<comment type="caution">
    <text evidence="2">The sequence shown here is derived from an EMBL/GenBank/DDBJ whole genome shotgun (WGS) entry which is preliminary data.</text>
</comment>
<accession>A0AAN5HYC3</accession>
<gene>
    <name evidence="2" type="ORF">PMAYCL1PPCAC_15658</name>
</gene>
<reference evidence="3" key="1">
    <citation type="submission" date="2022-10" db="EMBL/GenBank/DDBJ databases">
        <title>Genome assembly of Pristionchus species.</title>
        <authorList>
            <person name="Yoshida K."/>
            <person name="Sommer R.J."/>
        </authorList>
    </citation>
    <scope>NUCLEOTIDE SEQUENCE [LARGE SCALE GENOMIC DNA]</scope>
    <source>
        <strain evidence="3">RS5460</strain>
    </source>
</reference>
<keyword evidence="3" id="KW-1185">Reference proteome</keyword>
<dbReference type="InterPro" id="IPR019428">
    <property type="entry name" value="7TM_GPCR_serpentine_rcpt_Str"/>
</dbReference>
<proteinExistence type="predicted"/>